<protein>
    <recommendedName>
        <fullName evidence="1">JmjC domain-containing protein</fullName>
    </recommendedName>
</protein>
<accession>A0A7S2PMM9</accession>
<dbReference type="Pfam" id="PF02373">
    <property type="entry name" value="JmjC"/>
    <property type="match status" value="1"/>
</dbReference>
<dbReference type="PROSITE" id="PS51184">
    <property type="entry name" value="JMJC"/>
    <property type="match status" value="1"/>
</dbReference>
<feature type="domain" description="JmjC" evidence="1">
    <location>
        <begin position="1"/>
        <end position="78"/>
    </location>
</feature>
<dbReference type="InterPro" id="IPR003347">
    <property type="entry name" value="JmjC_dom"/>
</dbReference>
<dbReference type="SUPFAM" id="SSF51197">
    <property type="entry name" value="Clavaminate synthase-like"/>
    <property type="match status" value="1"/>
</dbReference>
<dbReference type="GO" id="GO:0043565">
    <property type="term" value="F:sequence-specific DNA binding"/>
    <property type="evidence" value="ECO:0007669"/>
    <property type="project" value="TreeGrafter"/>
</dbReference>
<evidence type="ECO:0000313" key="2">
    <source>
        <dbReference type="EMBL" id="CAD9608682.1"/>
    </source>
</evidence>
<organism evidence="2">
    <name type="scientific">Leptocylindrus danicus</name>
    <dbReference type="NCBI Taxonomy" id="163516"/>
    <lineage>
        <taxon>Eukaryota</taxon>
        <taxon>Sar</taxon>
        <taxon>Stramenopiles</taxon>
        <taxon>Ochrophyta</taxon>
        <taxon>Bacillariophyta</taxon>
        <taxon>Coscinodiscophyceae</taxon>
        <taxon>Chaetocerotophycidae</taxon>
        <taxon>Leptocylindrales</taxon>
        <taxon>Leptocylindraceae</taxon>
        <taxon>Leptocylindrus</taxon>
    </lineage>
</organism>
<name>A0A7S2PMM9_9STRA</name>
<dbReference type="GO" id="GO:0016706">
    <property type="term" value="F:2-oxoglutarate-dependent dioxygenase activity"/>
    <property type="evidence" value="ECO:0007669"/>
    <property type="project" value="TreeGrafter"/>
</dbReference>
<dbReference type="Gene3D" id="2.60.120.650">
    <property type="entry name" value="Cupin"/>
    <property type="match status" value="1"/>
</dbReference>
<dbReference type="PANTHER" id="PTHR12480:SF6">
    <property type="entry name" value="2-OXOGLUTARATE AND IRON-DEPENDENT OXYGENASE JMJD4"/>
    <property type="match status" value="1"/>
</dbReference>
<dbReference type="PANTHER" id="PTHR12480">
    <property type="entry name" value="ARGININE DEMETHYLASE AND LYSYL-HYDROXYLASE JMJD"/>
    <property type="match status" value="1"/>
</dbReference>
<reference evidence="2" key="1">
    <citation type="submission" date="2021-01" db="EMBL/GenBank/DDBJ databases">
        <authorList>
            <person name="Corre E."/>
            <person name="Pelletier E."/>
            <person name="Niang G."/>
            <person name="Scheremetjew M."/>
            <person name="Finn R."/>
            <person name="Kale V."/>
            <person name="Holt S."/>
            <person name="Cochrane G."/>
            <person name="Meng A."/>
            <person name="Brown T."/>
            <person name="Cohen L."/>
        </authorList>
    </citation>
    <scope>NUCLEOTIDE SEQUENCE</scope>
    <source>
        <strain evidence="2">B650</strain>
    </source>
</reference>
<dbReference type="AlphaFoldDB" id="A0A7S2PMM9"/>
<proteinExistence type="predicted"/>
<evidence type="ECO:0000259" key="1">
    <source>
        <dbReference type="PROSITE" id="PS51184"/>
    </source>
</evidence>
<dbReference type="GO" id="GO:0005634">
    <property type="term" value="C:nucleus"/>
    <property type="evidence" value="ECO:0007669"/>
    <property type="project" value="TreeGrafter"/>
</dbReference>
<gene>
    <name evidence="2" type="ORF">LDAN0321_LOCUS19199</name>
</gene>
<dbReference type="GO" id="GO:0045905">
    <property type="term" value="P:positive regulation of translational termination"/>
    <property type="evidence" value="ECO:0007669"/>
    <property type="project" value="TreeGrafter"/>
</dbReference>
<dbReference type="InterPro" id="IPR050910">
    <property type="entry name" value="JMJD6_ArgDemeth/LysHydrox"/>
</dbReference>
<dbReference type="EMBL" id="HBGY01030844">
    <property type="protein sequence ID" value="CAD9608682.1"/>
    <property type="molecule type" value="Transcribed_RNA"/>
</dbReference>
<dbReference type="GO" id="GO:0005737">
    <property type="term" value="C:cytoplasm"/>
    <property type="evidence" value="ECO:0007669"/>
    <property type="project" value="TreeGrafter"/>
</dbReference>
<sequence length="213" mass="24429">MKLRAFLRCRALRTMQNSSIILDRKHAIEIIQEVGETIFVPSGWYHQVENLEDTLSINHNWINGFNIKWSWDRIRRELNRYASSSTRIAAAKEHKTLEMLSDGGLMNGNGNAKKKTADDSKGKSISDDLLLLWLMVSAKAIDIVNTTKEKDSIDQMIRTKDGFSIIDFNLRAILPILEGIQDLIARDEDFGLRSRCECNVDELQQLVKEKIDH</sequence>